<accession>A0AAW1LDT1</accession>
<evidence type="ECO:0000313" key="2">
    <source>
        <dbReference type="Proteomes" id="UP001443914"/>
    </source>
</evidence>
<dbReference type="InterPro" id="IPR049065">
    <property type="entry name" value="Nakanori"/>
</dbReference>
<organism evidence="1 2">
    <name type="scientific">Saponaria officinalis</name>
    <name type="common">Common soapwort</name>
    <name type="synonym">Lychnis saponaria</name>
    <dbReference type="NCBI Taxonomy" id="3572"/>
    <lineage>
        <taxon>Eukaryota</taxon>
        <taxon>Viridiplantae</taxon>
        <taxon>Streptophyta</taxon>
        <taxon>Embryophyta</taxon>
        <taxon>Tracheophyta</taxon>
        <taxon>Spermatophyta</taxon>
        <taxon>Magnoliopsida</taxon>
        <taxon>eudicotyledons</taxon>
        <taxon>Gunneridae</taxon>
        <taxon>Pentapetalae</taxon>
        <taxon>Caryophyllales</taxon>
        <taxon>Caryophyllaceae</taxon>
        <taxon>Caryophylleae</taxon>
        <taxon>Saponaria</taxon>
    </lineage>
</organism>
<gene>
    <name evidence="1" type="ORF">RND81_04G121300</name>
</gene>
<protein>
    <submittedName>
        <fullName evidence="1">Uncharacterized protein</fullName>
    </submittedName>
</protein>
<reference evidence="1" key="1">
    <citation type="submission" date="2024-03" db="EMBL/GenBank/DDBJ databases">
        <title>WGS assembly of Saponaria officinalis var. Norfolk2.</title>
        <authorList>
            <person name="Jenkins J."/>
            <person name="Shu S."/>
            <person name="Grimwood J."/>
            <person name="Barry K."/>
            <person name="Goodstein D."/>
            <person name="Schmutz J."/>
            <person name="Leebens-Mack J."/>
            <person name="Osbourn A."/>
        </authorList>
    </citation>
    <scope>NUCLEOTIDE SEQUENCE [LARGE SCALE GENOMIC DNA]</scope>
    <source>
        <strain evidence="1">JIC</strain>
    </source>
</reference>
<dbReference type="AlphaFoldDB" id="A0AAW1LDT1"/>
<name>A0AAW1LDT1_SAPOF</name>
<dbReference type="PANTHER" id="PTHR36482:SF2">
    <property type="entry name" value="OS04G0308400 PROTEIN"/>
    <property type="match status" value="1"/>
</dbReference>
<dbReference type="Pfam" id="PF21230">
    <property type="entry name" value="Nakanori"/>
    <property type="match status" value="1"/>
</dbReference>
<sequence length="211" mass="23424">MSGYGVAVTKETLEKLDRYKGKTIGQEDVAREAIRFIHAGNKNMNALRHTLELKQEYGAGIATLCLIYNATGSRLELVPDLSQDWVGSIHKEEPARSFENGQWISFMHTSSYFNPLSCSEGARVYRGTNSDGQVRDYLVSWFIPHADDGKRSAYTKVGSKDGAKPDQSALENAKKVTIDDTDKYCKSSMTIGGYITSECIAILEHKYGPLI</sequence>
<dbReference type="PANTHER" id="PTHR36482">
    <property type="entry name" value="OSJNBA0024J22.15 PROTEIN"/>
    <property type="match status" value="1"/>
</dbReference>
<dbReference type="InterPro" id="IPR053085">
    <property type="entry name" value="Jasmonate-induced_protein"/>
</dbReference>
<proteinExistence type="predicted"/>
<keyword evidence="2" id="KW-1185">Reference proteome</keyword>
<dbReference type="Proteomes" id="UP001443914">
    <property type="component" value="Unassembled WGS sequence"/>
</dbReference>
<evidence type="ECO:0000313" key="1">
    <source>
        <dbReference type="EMBL" id="KAK9734187.1"/>
    </source>
</evidence>
<dbReference type="EMBL" id="JBDFQZ010000004">
    <property type="protein sequence ID" value="KAK9734187.1"/>
    <property type="molecule type" value="Genomic_DNA"/>
</dbReference>
<comment type="caution">
    <text evidence="1">The sequence shown here is derived from an EMBL/GenBank/DDBJ whole genome shotgun (WGS) entry which is preliminary data.</text>
</comment>